<gene>
    <name evidence="1" type="ORF">E5329_17735</name>
</gene>
<reference evidence="1" key="1">
    <citation type="submission" date="2019-04" db="EMBL/GenBank/DDBJ databases">
        <title>Microbes associate with the intestines of laboratory mice.</title>
        <authorList>
            <person name="Navarre W."/>
            <person name="Wong E."/>
            <person name="Huang K."/>
            <person name="Tropini C."/>
            <person name="Ng K."/>
            <person name="Yu B."/>
        </authorList>
    </citation>
    <scope>NUCLEOTIDE SEQUENCE</scope>
    <source>
        <strain evidence="1">NM01_1-7b</strain>
    </source>
</reference>
<protein>
    <submittedName>
        <fullName evidence="1">Uncharacterized protein</fullName>
    </submittedName>
</protein>
<name>A0AC61RTR5_9FIRM</name>
<keyword evidence="2" id="KW-1185">Reference proteome</keyword>
<dbReference type="EMBL" id="SRYA01000040">
    <property type="protein sequence ID" value="TGY93602.1"/>
    <property type="molecule type" value="Genomic_DNA"/>
</dbReference>
<comment type="caution">
    <text evidence="1">The sequence shown here is derived from an EMBL/GenBank/DDBJ whole genome shotgun (WGS) entry which is preliminary data.</text>
</comment>
<evidence type="ECO:0000313" key="1">
    <source>
        <dbReference type="EMBL" id="TGY93602.1"/>
    </source>
</evidence>
<proteinExistence type="predicted"/>
<dbReference type="Proteomes" id="UP000304953">
    <property type="component" value="Unassembled WGS sequence"/>
</dbReference>
<accession>A0AC61RTR5</accession>
<sequence>MRKFKNIIEDIKGLIGIELSSLSGIAAKITVTEVNEEESRVIVSVAGGDKDSRSFEEFEKISAVLLEGKFAHVDSILNGSGSSRNRPETILASLPYIEWAKLEGKKYLAYVENDTHPIGTIKKMTDKEIADFKKRQTCIGENNALLEKTENEYKKAAKLITDYISQTGIEGPVSREEFDYNRELFLSKFAPEKLKVLQGNDLLTSVFYTMGNNTDSLCCWIEMNKDCRMAFGSIAGGSAYKFGLFQRKETGIWTTGSPNSPQELSEEEALVLGKEIRDALVKGTEIIKNKDLNTLADYEKLDDELKSAVGEKYYNWAWFHKYYSIVFPEKLSGFHSPEWQKHALRCFLIQPSDKYYARSGQLAMIQNYAGLHYTKFISALRERFSPNIIQFVRLGTSDDERNYAGEWKKRSVVGIGWSATGSLEEYTAGNSLDKTALAQNLTENYYSADSRTASRKAGELIRFYDTDTYTVLVTMDGERLYGLIDEIGAYFYDDSSNMAHLKTGKWHTVFSEDERMPEKNEGLQTSCVQLKADKNLLYLYEKYFYAEQVTLEEEEQMKSAKPKSCLELERNPRTTKIYPINFIVYGAPGTGKTYSMVEYALGIIDNIGIEEFRTNNTDRKMNVARYKELVKAGQIVFTTFHQNYGYEEFIQGLRPDKNSSSMAFKTVDGVFKRIADMALNDEEDKNYVIIIDEINRANISKVFGELITLIEEDKRWGELNETSVTLQSGDQFAVPNNLYIVGTMNSADKSISLIDAALRRRFAFIEQRPTAVLVNDAVLRSILENINLNLVQELDSTDLLVGHSYFMGKTEKDLCSILNNNIIPLLYEYFYDNRKKVANLLQDAINKSGAKVEIIDEKVGRLRVKDKVE</sequence>
<organism evidence="1 2">
    <name type="scientific">Petralouisia muris</name>
    <dbReference type="NCBI Taxonomy" id="3032872"/>
    <lineage>
        <taxon>Bacteria</taxon>
        <taxon>Bacillati</taxon>
        <taxon>Bacillota</taxon>
        <taxon>Clostridia</taxon>
        <taxon>Lachnospirales</taxon>
        <taxon>Lachnospiraceae</taxon>
        <taxon>Petralouisia</taxon>
    </lineage>
</organism>
<evidence type="ECO:0000313" key="2">
    <source>
        <dbReference type="Proteomes" id="UP000304953"/>
    </source>
</evidence>